<dbReference type="InterPro" id="IPR016135">
    <property type="entry name" value="UBQ-conjugating_enzyme/RWD"/>
</dbReference>
<protein>
    <recommendedName>
        <fullName evidence="2">UBC core domain-containing protein</fullName>
    </recommendedName>
</protein>
<feature type="region of interest" description="Disordered" evidence="1">
    <location>
        <begin position="1"/>
        <end position="23"/>
    </location>
</feature>
<dbReference type="Gene3D" id="3.10.110.10">
    <property type="entry name" value="Ubiquitin Conjugating Enzyme"/>
    <property type="match status" value="1"/>
</dbReference>
<organism evidence="3 4">
    <name type="scientific">Brassica rapa subsp. trilocularis</name>
    <dbReference type="NCBI Taxonomy" id="1813537"/>
    <lineage>
        <taxon>Eukaryota</taxon>
        <taxon>Viridiplantae</taxon>
        <taxon>Streptophyta</taxon>
        <taxon>Embryophyta</taxon>
        <taxon>Tracheophyta</taxon>
        <taxon>Spermatophyta</taxon>
        <taxon>Magnoliopsida</taxon>
        <taxon>eudicotyledons</taxon>
        <taxon>Gunneridae</taxon>
        <taxon>Pentapetalae</taxon>
        <taxon>rosids</taxon>
        <taxon>malvids</taxon>
        <taxon>Brassicales</taxon>
        <taxon>Brassicaceae</taxon>
        <taxon>Brassiceae</taxon>
        <taxon>Brassica</taxon>
    </lineage>
</organism>
<dbReference type="InterPro" id="IPR000608">
    <property type="entry name" value="UBC"/>
</dbReference>
<evidence type="ECO:0000259" key="2">
    <source>
        <dbReference type="PROSITE" id="PS50127"/>
    </source>
</evidence>
<evidence type="ECO:0000256" key="1">
    <source>
        <dbReference type="SAM" id="MobiDB-lite"/>
    </source>
</evidence>
<feature type="compositionally biased region" description="Basic and acidic residues" evidence="1">
    <location>
        <begin position="1"/>
        <end position="15"/>
    </location>
</feature>
<keyword evidence="4" id="KW-1185">Reference proteome</keyword>
<dbReference type="InterPro" id="IPR050113">
    <property type="entry name" value="Ub_conjugating_enzyme"/>
</dbReference>
<dbReference type="SMART" id="SM00212">
    <property type="entry name" value="UBCc"/>
    <property type="match status" value="1"/>
</dbReference>
<reference evidence="3 4" key="1">
    <citation type="submission" date="2021-03" db="EMBL/GenBank/DDBJ databases">
        <authorList>
            <person name="King G.J."/>
            <person name="Bancroft I."/>
            <person name="Baten A."/>
            <person name="Bloomfield J."/>
            <person name="Borpatragohain P."/>
            <person name="He Z."/>
            <person name="Irish N."/>
            <person name="Irwin J."/>
            <person name="Liu K."/>
            <person name="Mauleon R.P."/>
            <person name="Moore J."/>
            <person name="Morris R."/>
            <person name="Ostergaard L."/>
            <person name="Wang B."/>
            <person name="Wells R."/>
        </authorList>
    </citation>
    <scope>NUCLEOTIDE SEQUENCE [LARGE SCALE GENOMIC DNA]</scope>
    <source>
        <strain evidence="3">R-o-18</strain>
        <tissue evidence="3">Leaf</tissue>
    </source>
</reference>
<feature type="domain" description="UBC core" evidence="2">
    <location>
        <begin position="1"/>
        <end position="114"/>
    </location>
</feature>
<name>A0ABQ7KP64_BRACM</name>
<evidence type="ECO:0000313" key="3">
    <source>
        <dbReference type="EMBL" id="KAG5375732.1"/>
    </source>
</evidence>
<dbReference type="PROSITE" id="PS50127">
    <property type="entry name" value="UBC_2"/>
    <property type="match status" value="1"/>
</dbReference>
<proteinExistence type="predicted"/>
<dbReference type="EMBL" id="JADBGQ010000010">
    <property type="protein sequence ID" value="KAG5375732.1"/>
    <property type="molecule type" value="Genomic_DNA"/>
</dbReference>
<dbReference type="Pfam" id="PF00179">
    <property type="entry name" value="UQ_con"/>
    <property type="match status" value="1"/>
</dbReference>
<dbReference type="SUPFAM" id="SSF54495">
    <property type="entry name" value="UBC-like"/>
    <property type="match status" value="1"/>
</dbReference>
<evidence type="ECO:0000313" key="4">
    <source>
        <dbReference type="Proteomes" id="UP000823674"/>
    </source>
</evidence>
<accession>A0ABQ7KP64</accession>
<sequence length="114" mass="12882">MASKRINKELRDLQRDPPVSRSAGPVCDDMFHWQATIMGPSDSPFSGDVFLVSIQFPPDYPFKPPKIQTGSRNSSHLQDIPCQVREHCPILNPEVCNGMMMIVNNNRTSTLHIF</sequence>
<gene>
    <name evidence="3" type="primary">A10g503870.1_BraROA</name>
    <name evidence="3" type="ORF">IGI04_040328</name>
</gene>
<dbReference type="PANTHER" id="PTHR24067">
    <property type="entry name" value="UBIQUITIN-CONJUGATING ENZYME E2"/>
    <property type="match status" value="1"/>
</dbReference>
<dbReference type="Proteomes" id="UP000823674">
    <property type="component" value="Chromosome A10"/>
</dbReference>
<comment type="caution">
    <text evidence="3">The sequence shown here is derived from an EMBL/GenBank/DDBJ whole genome shotgun (WGS) entry which is preliminary data.</text>
</comment>